<sequence length="127" mass="13590">MGGEGVISPRDMRLYIEASTDSAVKNKDGNSMDKSQPPVESIPKGPIPDTAVLSEHNIKNDAVLYVTFAKGGAWEEIDVGQTVTYTGSCQFIVPKSEVGVGYSKWGGGRLIFPTCRALDRGNAKTDP</sequence>
<accession>A0ABD3RA32</accession>
<keyword evidence="3" id="KW-1185">Reference proteome</keyword>
<gene>
    <name evidence="2" type="ORF">ACHAXA_001302</name>
</gene>
<reference evidence="2 3" key="1">
    <citation type="submission" date="2024-10" db="EMBL/GenBank/DDBJ databases">
        <title>Updated reference genomes for cyclostephanoid diatoms.</title>
        <authorList>
            <person name="Roberts W.R."/>
            <person name="Alverson A.J."/>
        </authorList>
    </citation>
    <scope>NUCLEOTIDE SEQUENCE [LARGE SCALE GENOMIC DNA]</scope>
    <source>
        <strain evidence="2 3">AJA228-03</strain>
    </source>
</reference>
<proteinExistence type="predicted"/>
<comment type="caution">
    <text evidence="2">The sequence shown here is derived from an EMBL/GenBank/DDBJ whole genome shotgun (WGS) entry which is preliminary data.</text>
</comment>
<dbReference type="AlphaFoldDB" id="A0ABD3RA32"/>
<dbReference type="Proteomes" id="UP001530377">
    <property type="component" value="Unassembled WGS sequence"/>
</dbReference>
<dbReference type="EMBL" id="JALLPB020000368">
    <property type="protein sequence ID" value="KAL3809877.1"/>
    <property type="molecule type" value="Genomic_DNA"/>
</dbReference>
<organism evidence="2 3">
    <name type="scientific">Cyclostephanos tholiformis</name>
    <dbReference type="NCBI Taxonomy" id="382380"/>
    <lineage>
        <taxon>Eukaryota</taxon>
        <taxon>Sar</taxon>
        <taxon>Stramenopiles</taxon>
        <taxon>Ochrophyta</taxon>
        <taxon>Bacillariophyta</taxon>
        <taxon>Coscinodiscophyceae</taxon>
        <taxon>Thalassiosirophycidae</taxon>
        <taxon>Stephanodiscales</taxon>
        <taxon>Stephanodiscaceae</taxon>
        <taxon>Cyclostephanos</taxon>
    </lineage>
</organism>
<feature type="region of interest" description="Disordered" evidence="1">
    <location>
        <begin position="19"/>
        <end position="47"/>
    </location>
</feature>
<protein>
    <submittedName>
        <fullName evidence="2">Uncharacterized protein</fullName>
    </submittedName>
</protein>
<name>A0ABD3RA32_9STRA</name>
<evidence type="ECO:0000313" key="3">
    <source>
        <dbReference type="Proteomes" id="UP001530377"/>
    </source>
</evidence>
<evidence type="ECO:0000256" key="1">
    <source>
        <dbReference type="SAM" id="MobiDB-lite"/>
    </source>
</evidence>
<evidence type="ECO:0000313" key="2">
    <source>
        <dbReference type="EMBL" id="KAL3809877.1"/>
    </source>
</evidence>